<evidence type="ECO:0000313" key="2">
    <source>
        <dbReference type="Proteomes" id="UP000253961"/>
    </source>
</evidence>
<dbReference type="EMBL" id="QPKV01000007">
    <property type="protein sequence ID" value="RDC55267.1"/>
    <property type="molecule type" value="Genomic_DNA"/>
</dbReference>
<reference evidence="1 2" key="1">
    <citation type="submission" date="2018-07" db="EMBL/GenBank/DDBJ databases">
        <title>Pedobacter sp. nov., isolated from soil.</title>
        <authorList>
            <person name="Zhou L.Y."/>
            <person name="Du Z.J."/>
        </authorList>
    </citation>
    <scope>NUCLEOTIDE SEQUENCE [LARGE SCALE GENOMIC DNA]</scope>
    <source>
        <strain evidence="1 2">JDX94</strain>
    </source>
</reference>
<dbReference type="Proteomes" id="UP000253961">
    <property type="component" value="Unassembled WGS sequence"/>
</dbReference>
<organism evidence="1 2">
    <name type="scientific">Pedobacter chinensis</name>
    <dbReference type="NCBI Taxonomy" id="2282421"/>
    <lineage>
        <taxon>Bacteria</taxon>
        <taxon>Pseudomonadati</taxon>
        <taxon>Bacteroidota</taxon>
        <taxon>Sphingobacteriia</taxon>
        <taxon>Sphingobacteriales</taxon>
        <taxon>Sphingobacteriaceae</taxon>
        <taxon>Pedobacter</taxon>
    </lineage>
</organism>
<comment type="caution">
    <text evidence="1">The sequence shown here is derived from an EMBL/GenBank/DDBJ whole genome shotgun (WGS) entry which is preliminary data.</text>
</comment>
<protein>
    <submittedName>
        <fullName evidence="1">Uncharacterized protein</fullName>
    </submittedName>
</protein>
<sequence length="60" mass="6921">MRYRLNLYQTGNDQLEIYSGSLGASRKASTLYDDWKAIMDAIIFFEIKDKKSLNPTANED</sequence>
<evidence type="ECO:0000313" key="1">
    <source>
        <dbReference type="EMBL" id="RDC55267.1"/>
    </source>
</evidence>
<name>A0A369PW97_9SPHI</name>
<accession>A0A369PW97</accession>
<proteinExistence type="predicted"/>
<keyword evidence="2" id="KW-1185">Reference proteome</keyword>
<dbReference type="AlphaFoldDB" id="A0A369PW97"/>
<gene>
    <name evidence="1" type="ORF">DU508_16970</name>
</gene>